<protein>
    <submittedName>
        <fullName evidence="1">Uncharacterized protein</fullName>
    </submittedName>
</protein>
<dbReference type="HOGENOM" id="CLU_2574761_0_0_1"/>
<gene>
    <name evidence="1" type="ORF">PISMIDRAFT_677251</name>
</gene>
<keyword evidence="2" id="KW-1185">Reference proteome</keyword>
<sequence>MNWRAHTKASSFDVGYPPVAKATVAGGDNTPTQLDLISIPSKLAPSIIHNDITTYRSVKKEKLKKSWYVSVSTSSVVACRA</sequence>
<name>A0A0C9Z8H6_9AGAM</name>
<proteinExistence type="predicted"/>
<dbReference type="EMBL" id="KN833707">
    <property type="protein sequence ID" value="KIK25606.1"/>
    <property type="molecule type" value="Genomic_DNA"/>
</dbReference>
<accession>A0A0C9Z8H6</accession>
<reference evidence="1 2" key="1">
    <citation type="submission" date="2014-04" db="EMBL/GenBank/DDBJ databases">
        <authorList>
            <consortium name="DOE Joint Genome Institute"/>
            <person name="Kuo A."/>
            <person name="Kohler A."/>
            <person name="Costa M.D."/>
            <person name="Nagy L.G."/>
            <person name="Floudas D."/>
            <person name="Copeland A."/>
            <person name="Barry K.W."/>
            <person name="Cichocki N."/>
            <person name="Veneault-Fourrey C."/>
            <person name="LaButti K."/>
            <person name="Lindquist E.A."/>
            <person name="Lipzen A."/>
            <person name="Lundell T."/>
            <person name="Morin E."/>
            <person name="Murat C."/>
            <person name="Sun H."/>
            <person name="Tunlid A."/>
            <person name="Henrissat B."/>
            <person name="Grigoriev I.V."/>
            <person name="Hibbett D.S."/>
            <person name="Martin F."/>
            <person name="Nordberg H.P."/>
            <person name="Cantor M.N."/>
            <person name="Hua S.X."/>
        </authorList>
    </citation>
    <scope>NUCLEOTIDE SEQUENCE [LARGE SCALE GENOMIC DNA]</scope>
    <source>
        <strain evidence="1 2">441</strain>
    </source>
</reference>
<organism evidence="1 2">
    <name type="scientific">Pisolithus microcarpus 441</name>
    <dbReference type="NCBI Taxonomy" id="765257"/>
    <lineage>
        <taxon>Eukaryota</taxon>
        <taxon>Fungi</taxon>
        <taxon>Dikarya</taxon>
        <taxon>Basidiomycota</taxon>
        <taxon>Agaricomycotina</taxon>
        <taxon>Agaricomycetes</taxon>
        <taxon>Agaricomycetidae</taxon>
        <taxon>Boletales</taxon>
        <taxon>Sclerodermatineae</taxon>
        <taxon>Pisolithaceae</taxon>
        <taxon>Pisolithus</taxon>
    </lineage>
</organism>
<dbReference type="Proteomes" id="UP000054018">
    <property type="component" value="Unassembled WGS sequence"/>
</dbReference>
<reference evidence="2" key="2">
    <citation type="submission" date="2015-01" db="EMBL/GenBank/DDBJ databases">
        <title>Evolutionary Origins and Diversification of the Mycorrhizal Mutualists.</title>
        <authorList>
            <consortium name="DOE Joint Genome Institute"/>
            <consortium name="Mycorrhizal Genomics Consortium"/>
            <person name="Kohler A."/>
            <person name="Kuo A."/>
            <person name="Nagy L.G."/>
            <person name="Floudas D."/>
            <person name="Copeland A."/>
            <person name="Barry K.W."/>
            <person name="Cichocki N."/>
            <person name="Veneault-Fourrey C."/>
            <person name="LaButti K."/>
            <person name="Lindquist E.A."/>
            <person name="Lipzen A."/>
            <person name="Lundell T."/>
            <person name="Morin E."/>
            <person name="Murat C."/>
            <person name="Riley R."/>
            <person name="Ohm R."/>
            <person name="Sun H."/>
            <person name="Tunlid A."/>
            <person name="Henrissat B."/>
            <person name="Grigoriev I.V."/>
            <person name="Hibbett D.S."/>
            <person name="Martin F."/>
        </authorList>
    </citation>
    <scope>NUCLEOTIDE SEQUENCE [LARGE SCALE GENOMIC DNA]</scope>
    <source>
        <strain evidence="2">441</strain>
    </source>
</reference>
<dbReference type="AlphaFoldDB" id="A0A0C9Z8H6"/>
<evidence type="ECO:0000313" key="2">
    <source>
        <dbReference type="Proteomes" id="UP000054018"/>
    </source>
</evidence>
<evidence type="ECO:0000313" key="1">
    <source>
        <dbReference type="EMBL" id="KIK25606.1"/>
    </source>
</evidence>